<protein>
    <submittedName>
        <fullName evidence="2">Uncharacterized protein</fullName>
    </submittedName>
</protein>
<feature type="compositionally biased region" description="Low complexity" evidence="1">
    <location>
        <begin position="204"/>
        <end position="215"/>
    </location>
</feature>
<feature type="region of interest" description="Disordered" evidence="1">
    <location>
        <begin position="1"/>
        <end position="21"/>
    </location>
</feature>
<feature type="region of interest" description="Disordered" evidence="1">
    <location>
        <begin position="113"/>
        <end position="329"/>
    </location>
</feature>
<dbReference type="Proteomes" id="UP001189429">
    <property type="component" value="Unassembled WGS sequence"/>
</dbReference>
<feature type="compositionally biased region" description="Acidic residues" evidence="1">
    <location>
        <begin position="115"/>
        <end position="129"/>
    </location>
</feature>
<gene>
    <name evidence="2" type="ORF">PCOR1329_LOCUS35456</name>
</gene>
<feature type="compositionally biased region" description="Basic and acidic residues" evidence="1">
    <location>
        <begin position="135"/>
        <end position="148"/>
    </location>
</feature>
<accession>A0ABN9T4G7</accession>
<sequence length="374" mass="37784">MPALRNSRRSQRLGPAQHPSGMGLDALVQAGIAEAHQAFKTRKKGDKRKHIEKATGMLTEAYQRSSALGDHQDLNIHLTAVLLKLAEAQGTVLGASLGSLELDAVWLQGPCTLVEEPDAPSPEPDEVEPSLEAPPRQDGRREHEEQHGAAEGALPAAAAAAAAPGAPPAGGSKVGLSTVQEADGDSAGSVSDGGGDSPARPEVAPACGSPGPAAAEPEEPSAVLRPSPPQAGADPAGPRRGLGRLLRGLSGAPAEAEEAAQPPQPQASPLALSPEGGEAPGARRGLGRLLENLGLGPAPAPDAAEEQQPSPQAHASPQAGAEAAADEAPRLARWWSRMVGSADIGPEASGEEGGCPSVVGSGYVYIDAQVAIYL</sequence>
<reference evidence="2" key="1">
    <citation type="submission" date="2023-10" db="EMBL/GenBank/DDBJ databases">
        <authorList>
            <person name="Chen Y."/>
            <person name="Shah S."/>
            <person name="Dougan E. K."/>
            <person name="Thang M."/>
            <person name="Chan C."/>
        </authorList>
    </citation>
    <scope>NUCLEOTIDE SEQUENCE [LARGE SCALE GENOMIC DNA]</scope>
</reference>
<feature type="compositionally biased region" description="Basic residues" evidence="1">
    <location>
        <begin position="1"/>
        <end position="11"/>
    </location>
</feature>
<feature type="compositionally biased region" description="Low complexity" evidence="1">
    <location>
        <begin position="267"/>
        <end position="297"/>
    </location>
</feature>
<feature type="compositionally biased region" description="Low complexity" evidence="1">
    <location>
        <begin position="230"/>
        <end position="254"/>
    </location>
</feature>
<evidence type="ECO:0000313" key="2">
    <source>
        <dbReference type="EMBL" id="CAK0839891.1"/>
    </source>
</evidence>
<feature type="compositionally biased region" description="Low complexity" evidence="1">
    <location>
        <begin position="149"/>
        <end position="164"/>
    </location>
</feature>
<evidence type="ECO:0000313" key="3">
    <source>
        <dbReference type="Proteomes" id="UP001189429"/>
    </source>
</evidence>
<proteinExistence type="predicted"/>
<feature type="compositionally biased region" description="Low complexity" evidence="1">
    <location>
        <begin position="306"/>
        <end position="323"/>
    </location>
</feature>
<dbReference type="EMBL" id="CAUYUJ010014331">
    <property type="protein sequence ID" value="CAK0839891.1"/>
    <property type="molecule type" value="Genomic_DNA"/>
</dbReference>
<comment type="caution">
    <text evidence="2">The sequence shown here is derived from an EMBL/GenBank/DDBJ whole genome shotgun (WGS) entry which is preliminary data.</text>
</comment>
<keyword evidence="3" id="KW-1185">Reference proteome</keyword>
<name>A0ABN9T4G7_9DINO</name>
<evidence type="ECO:0000256" key="1">
    <source>
        <dbReference type="SAM" id="MobiDB-lite"/>
    </source>
</evidence>
<organism evidence="2 3">
    <name type="scientific">Prorocentrum cordatum</name>
    <dbReference type="NCBI Taxonomy" id="2364126"/>
    <lineage>
        <taxon>Eukaryota</taxon>
        <taxon>Sar</taxon>
        <taxon>Alveolata</taxon>
        <taxon>Dinophyceae</taxon>
        <taxon>Prorocentrales</taxon>
        <taxon>Prorocentraceae</taxon>
        <taxon>Prorocentrum</taxon>
    </lineage>
</organism>